<proteinExistence type="predicted"/>
<sequence>MNSPSSSSKQCEGDEPGVCVMRAPGSVGVGAAGVPRWAHSAPAPHTDYARHIAPLHPHPVFLHDDQINNRIAIWQGDISTLEVDAIANTTDETLTECNSVNERILQVAGPELKEEIITRGYECRTGDVVVTPGFGLRCRHIIHTVSPKYVAKYHTAAETSLHNCYRNVVCKAQELGARSLALCALSAPHRNFPPDLAAHVALRTVRRHLEQQRLPALVVVAAARGAEAALLVALAPLYFPRDAHEADAQRWRLPLEPAYHDRRIRIIHNPHEHSSDTDKFLCSTHKSGIALLDIKIVFQYLYTYNVIFHIIGSTDSNVDNGR</sequence>
<feature type="domain" description="Macro" evidence="1">
    <location>
        <begin position="58"/>
        <end position="238"/>
    </location>
</feature>
<protein>
    <recommendedName>
        <fullName evidence="1">Macro domain-containing protein</fullName>
    </recommendedName>
</protein>
<dbReference type="InterPro" id="IPR002589">
    <property type="entry name" value="Macro_dom"/>
</dbReference>
<accession>A0A8S1A4V8</accession>
<reference evidence="2 3" key="1">
    <citation type="submission" date="2020-04" db="EMBL/GenBank/DDBJ databases">
        <authorList>
            <person name="Wallbank WR R."/>
            <person name="Pardo Diaz C."/>
            <person name="Kozak K."/>
            <person name="Martin S."/>
            <person name="Jiggins C."/>
            <person name="Moest M."/>
            <person name="Warren A I."/>
            <person name="Byers J.R.P. K."/>
            <person name="Montejo-Kovacevich G."/>
            <person name="Yen C E."/>
        </authorList>
    </citation>
    <scope>NUCLEOTIDE SEQUENCE [LARGE SCALE GENOMIC DNA]</scope>
</reference>
<gene>
    <name evidence="2" type="ORF">APLA_LOCUS8769</name>
</gene>
<dbReference type="EMBL" id="CADEBD010000308">
    <property type="protein sequence ID" value="CAB3239568.1"/>
    <property type="molecule type" value="Genomic_DNA"/>
</dbReference>
<dbReference type="SMART" id="SM00506">
    <property type="entry name" value="A1pp"/>
    <property type="match status" value="1"/>
</dbReference>
<dbReference type="OrthoDB" id="7485251at2759"/>
<dbReference type="Gene3D" id="3.40.220.10">
    <property type="entry name" value="Leucine Aminopeptidase, subunit E, domain 1"/>
    <property type="match status" value="1"/>
</dbReference>
<evidence type="ECO:0000313" key="2">
    <source>
        <dbReference type="EMBL" id="CAB3239568.1"/>
    </source>
</evidence>
<dbReference type="PANTHER" id="PTHR11106">
    <property type="entry name" value="GANGLIOSIDE INDUCED DIFFERENTIATION ASSOCIATED PROTEIN 2-RELATED"/>
    <property type="match status" value="1"/>
</dbReference>
<dbReference type="AlphaFoldDB" id="A0A8S1A4V8"/>
<name>A0A8S1A4V8_ARCPL</name>
<comment type="caution">
    <text evidence="2">The sequence shown here is derived from an EMBL/GenBank/DDBJ whole genome shotgun (WGS) entry which is preliminary data.</text>
</comment>
<organism evidence="2 3">
    <name type="scientific">Arctia plantaginis</name>
    <name type="common">Wood tiger moth</name>
    <name type="synonym">Phalaena plantaginis</name>
    <dbReference type="NCBI Taxonomy" id="874455"/>
    <lineage>
        <taxon>Eukaryota</taxon>
        <taxon>Metazoa</taxon>
        <taxon>Ecdysozoa</taxon>
        <taxon>Arthropoda</taxon>
        <taxon>Hexapoda</taxon>
        <taxon>Insecta</taxon>
        <taxon>Pterygota</taxon>
        <taxon>Neoptera</taxon>
        <taxon>Endopterygota</taxon>
        <taxon>Lepidoptera</taxon>
        <taxon>Glossata</taxon>
        <taxon>Ditrysia</taxon>
        <taxon>Noctuoidea</taxon>
        <taxon>Erebidae</taxon>
        <taxon>Arctiinae</taxon>
        <taxon>Arctia</taxon>
    </lineage>
</organism>
<dbReference type="SUPFAM" id="SSF52949">
    <property type="entry name" value="Macro domain-like"/>
    <property type="match status" value="1"/>
</dbReference>
<evidence type="ECO:0000259" key="1">
    <source>
        <dbReference type="PROSITE" id="PS51154"/>
    </source>
</evidence>
<dbReference type="InterPro" id="IPR043472">
    <property type="entry name" value="Macro_dom-like"/>
</dbReference>
<dbReference type="PANTHER" id="PTHR11106:SF72">
    <property type="entry name" value="GANGLIOSIDE-INDUCED DIFFERENTIATION-ASSOCIATED PROTEIN 2"/>
    <property type="match status" value="1"/>
</dbReference>
<evidence type="ECO:0000313" key="3">
    <source>
        <dbReference type="Proteomes" id="UP000494256"/>
    </source>
</evidence>
<dbReference type="Proteomes" id="UP000494256">
    <property type="component" value="Unassembled WGS sequence"/>
</dbReference>
<dbReference type="PROSITE" id="PS51154">
    <property type="entry name" value="MACRO"/>
    <property type="match status" value="1"/>
</dbReference>
<dbReference type="Pfam" id="PF01661">
    <property type="entry name" value="Macro"/>
    <property type="match status" value="1"/>
</dbReference>